<evidence type="ECO:0000313" key="2">
    <source>
        <dbReference type="EnsemblMetazoa" id="BGLB034404-PA"/>
    </source>
</evidence>
<evidence type="ECO:0000313" key="3">
    <source>
        <dbReference type="Proteomes" id="UP000076420"/>
    </source>
</evidence>
<evidence type="ECO:0000256" key="1">
    <source>
        <dbReference type="SAM" id="MobiDB-lite"/>
    </source>
</evidence>
<feature type="compositionally biased region" description="Acidic residues" evidence="1">
    <location>
        <begin position="7"/>
        <end position="17"/>
    </location>
</feature>
<dbReference type="Proteomes" id="UP000076420">
    <property type="component" value="Unassembled WGS sequence"/>
</dbReference>
<organism evidence="2 3">
    <name type="scientific">Biomphalaria glabrata</name>
    <name type="common">Bloodfluke planorb</name>
    <name type="synonym">Freshwater snail</name>
    <dbReference type="NCBI Taxonomy" id="6526"/>
    <lineage>
        <taxon>Eukaryota</taxon>
        <taxon>Metazoa</taxon>
        <taxon>Spiralia</taxon>
        <taxon>Lophotrochozoa</taxon>
        <taxon>Mollusca</taxon>
        <taxon>Gastropoda</taxon>
        <taxon>Heterobranchia</taxon>
        <taxon>Euthyneura</taxon>
        <taxon>Panpulmonata</taxon>
        <taxon>Hygrophila</taxon>
        <taxon>Lymnaeoidea</taxon>
        <taxon>Planorbidae</taxon>
        <taxon>Biomphalaria</taxon>
    </lineage>
</organism>
<accession>A0A2C9LSN9</accession>
<gene>
    <name evidence="2" type="primary">106067987</name>
</gene>
<protein>
    <submittedName>
        <fullName evidence="2">Uncharacterized protein</fullName>
    </submittedName>
</protein>
<sequence>MDAPRDSEDDFEFEDDGADSRDLLDEKEMRKSTSCCLQLEIEPDPWSVPLPIPIIDYILNSCNHSDGHQGYLQDFTSHEQVNALHKAVEESDEETVRHIIYFRHPDDHSLDPCLADSRKPGDGQPLLHKAVLRGSLGVTQLLAETLVYQRKQRLDSVRDQYFRTALHYAYGLEDGKELVSLLLDYGASEFTMDKDNRSPLAFKDRQGQERMNELLQYQYLQVGRF</sequence>
<dbReference type="SUPFAM" id="SSF48403">
    <property type="entry name" value="Ankyrin repeat"/>
    <property type="match status" value="1"/>
</dbReference>
<dbReference type="Pfam" id="PF12796">
    <property type="entry name" value="Ank_2"/>
    <property type="match status" value="1"/>
</dbReference>
<reference evidence="2" key="1">
    <citation type="submission" date="2020-05" db="UniProtKB">
        <authorList>
            <consortium name="EnsemblMetazoa"/>
        </authorList>
    </citation>
    <scope>IDENTIFICATION</scope>
    <source>
        <strain evidence="2">BB02</strain>
    </source>
</reference>
<name>A0A2C9LSN9_BIOGL</name>
<dbReference type="InterPro" id="IPR002110">
    <property type="entry name" value="Ankyrin_rpt"/>
</dbReference>
<dbReference type="Gene3D" id="1.25.40.20">
    <property type="entry name" value="Ankyrin repeat-containing domain"/>
    <property type="match status" value="1"/>
</dbReference>
<dbReference type="KEGG" id="bgt:106067987"/>
<dbReference type="InterPro" id="IPR036770">
    <property type="entry name" value="Ankyrin_rpt-contain_sf"/>
</dbReference>
<feature type="region of interest" description="Disordered" evidence="1">
    <location>
        <begin position="1"/>
        <end position="23"/>
    </location>
</feature>
<dbReference type="AlphaFoldDB" id="A0A2C9LSN9"/>
<dbReference type="VEuPathDB" id="VectorBase:BGLAX_040250"/>
<dbReference type="EnsemblMetazoa" id="BGLB034404-RA">
    <property type="protein sequence ID" value="BGLB034404-PA"/>
    <property type="gene ID" value="BGLB034404"/>
</dbReference>
<dbReference type="STRING" id="6526.A0A2C9LSN9"/>
<proteinExistence type="predicted"/>
<dbReference type="VEuPathDB" id="VectorBase:BGLB034404"/>